<reference evidence="7 8" key="1">
    <citation type="journal article" date="2016" name="Nat. Commun.">
        <title>Thousands of microbial genomes shed light on interconnected biogeochemical processes in an aquifer system.</title>
        <authorList>
            <person name="Anantharaman K."/>
            <person name="Brown C.T."/>
            <person name="Hug L.A."/>
            <person name="Sharon I."/>
            <person name="Castelle C.J."/>
            <person name="Probst A.J."/>
            <person name="Thomas B.C."/>
            <person name="Singh A."/>
            <person name="Wilkins M.J."/>
            <person name="Karaoz U."/>
            <person name="Brodie E.L."/>
            <person name="Williams K.H."/>
            <person name="Hubbard S.S."/>
            <person name="Banfield J.F."/>
        </authorList>
    </citation>
    <scope>NUCLEOTIDE SEQUENCE [LARGE SCALE GENOMIC DNA]</scope>
</reference>
<feature type="transmembrane region" description="Helical" evidence="6">
    <location>
        <begin position="453"/>
        <end position="471"/>
    </location>
</feature>
<feature type="transmembrane region" description="Helical" evidence="6">
    <location>
        <begin position="156"/>
        <end position="175"/>
    </location>
</feature>
<comment type="caution">
    <text evidence="7">The sequence shown here is derived from an EMBL/GenBank/DDBJ whole genome shotgun (WGS) entry which is preliminary data.</text>
</comment>
<feature type="transmembrane region" description="Helical" evidence="6">
    <location>
        <begin position="390"/>
        <end position="413"/>
    </location>
</feature>
<dbReference type="InterPro" id="IPR002797">
    <property type="entry name" value="Polysacc_synth"/>
</dbReference>
<evidence type="ECO:0000256" key="5">
    <source>
        <dbReference type="ARBA" id="ARBA00023136"/>
    </source>
</evidence>
<dbReference type="GO" id="GO:0005886">
    <property type="term" value="C:plasma membrane"/>
    <property type="evidence" value="ECO:0007669"/>
    <property type="project" value="UniProtKB-SubCell"/>
</dbReference>
<dbReference type="PRINTS" id="PR00173">
    <property type="entry name" value="EDTRNSPORT"/>
</dbReference>
<evidence type="ECO:0000313" key="7">
    <source>
        <dbReference type="EMBL" id="OGY72777.1"/>
    </source>
</evidence>
<evidence type="ECO:0000256" key="2">
    <source>
        <dbReference type="ARBA" id="ARBA00022475"/>
    </source>
</evidence>
<feature type="transmembrane region" description="Helical" evidence="6">
    <location>
        <begin position="425"/>
        <end position="447"/>
    </location>
</feature>
<feature type="transmembrane region" description="Helical" evidence="6">
    <location>
        <begin position="88"/>
        <end position="111"/>
    </location>
</feature>
<feature type="transmembrane region" description="Helical" evidence="6">
    <location>
        <begin position="333"/>
        <end position="352"/>
    </location>
</feature>
<evidence type="ECO:0000256" key="1">
    <source>
        <dbReference type="ARBA" id="ARBA00004651"/>
    </source>
</evidence>
<keyword evidence="2" id="KW-1003">Cell membrane</keyword>
<feature type="transmembrane region" description="Helical" evidence="6">
    <location>
        <begin position="21"/>
        <end position="41"/>
    </location>
</feature>
<feature type="transmembrane region" description="Helical" evidence="6">
    <location>
        <begin position="220"/>
        <end position="239"/>
    </location>
</feature>
<dbReference type="CDD" id="cd13128">
    <property type="entry name" value="MATE_Wzx_like"/>
    <property type="match status" value="1"/>
</dbReference>
<dbReference type="PANTHER" id="PTHR30250:SF11">
    <property type="entry name" value="O-ANTIGEN TRANSPORTER-RELATED"/>
    <property type="match status" value="1"/>
</dbReference>
<evidence type="ECO:0000256" key="6">
    <source>
        <dbReference type="SAM" id="Phobius"/>
    </source>
</evidence>
<feature type="transmembrane region" description="Helical" evidence="6">
    <location>
        <begin position="259"/>
        <end position="278"/>
    </location>
</feature>
<sequence length="481" mass="54665">MRIASFLFNNRTVKQTLLKNSVWLGFVKVANLLTMLLSVIAARKFGADEFGKFSFAMAFVSLFSVVVTAGIPTIIIREFAREEKRKNLFAPLILLGVFLGVLAFFLILLFSIFITDDVRTKSIIIPLGIYIIIQGFTGIFFAFFRAYQKMEYEAWIKIPFLLVLFFVGMIALFYFPSIESLSVSYLIASVVILALTVIFFSRRLHPISLRFDMGVMKHFLLLSWPLAFASVFNMIYIYIDSVFMGYWGMTQEIGWYNAAYKIVNFTTIPMFLVTDAFYPALSSLKETAKKTQKIWDQFTGFMIIAAVPLIVGGIAIAPKIIRFFYGSSYDPSILAFQILICVGGIMYLTASYNTVLLVANRQKILFLITAIGGIMNIVLNFILIPRFSLYGAAWATLITYFSMLALFVLYVRLKTEVKPITRRVFSILIMSILATALMYGIITHSIIAKLPMLLLALIGFLSYSLSFLVFFKIHRRIFHTI</sequence>
<evidence type="ECO:0000256" key="3">
    <source>
        <dbReference type="ARBA" id="ARBA00022692"/>
    </source>
</evidence>
<protein>
    <submittedName>
        <fullName evidence="7">Uncharacterized protein</fullName>
    </submittedName>
</protein>
<evidence type="ECO:0000256" key="4">
    <source>
        <dbReference type="ARBA" id="ARBA00022989"/>
    </source>
</evidence>
<gene>
    <name evidence="7" type="ORF">A3H61_02385</name>
</gene>
<feature type="transmembrane region" description="Helical" evidence="6">
    <location>
        <begin position="298"/>
        <end position="321"/>
    </location>
</feature>
<feature type="transmembrane region" description="Helical" evidence="6">
    <location>
        <begin position="123"/>
        <end position="144"/>
    </location>
</feature>
<dbReference type="Pfam" id="PF01943">
    <property type="entry name" value="Polysacc_synt"/>
    <property type="match status" value="1"/>
</dbReference>
<dbReference type="PANTHER" id="PTHR30250">
    <property type="entry name" value="PST FAMILY PREDICTED COLANIC ACID TRANSPORTER"/>
    <property type="match status" value="1"/>
</dbReference>
<comment type="subcellular location">
    <subcellularLocation>
        <location evidence="1">Cell membrane</location>
        <topology evidence="1">Multi-pass membrane protein</topology>
    </subcellularLocation>
</comment>
<dbReference type="EMBL" id="MHJU01000023">
    <property type="protein sequence ID" value="OGY72777.1"/>
    <property type="molecule type" value="Genomic_DNA"/>
</dbReference>
<feature type="transmembrane region" description="Helical" evidence="6">
    <location>
        <begin position="181"/>
        <end position="200"/>
    </location>
</feature>
<keyword evidence="5 6" id="KW-0472">Membrane</keyword>
<feature type="transmembrane region" description="Helical" evidence="6">
    <location>
        <begin position="364"/>
        <end position="384"/>
    </location>
</feature>
<keyword evidence="4 6" id="KW-1133">Transmembrane helix</keyword>
<dbReference type="AlphaFoldDB" id="A0A1G2A9P7"/>
<keyword evidence="3 6" id="KW-0812">Transmembrane</keyword>
<accession>A0A1G2A9P7</accession>
<dbReference type="Proteomes" id="UP000178315">
    <property type="component" value="Unassembled WGS sequence"/>
</dbReference>
<proteinExistence type="predicted"/>
<feature type="transmembrane region" description="Helical" evidence="6">
    <location>
        <begin position="53"/>
        <end position="76"/>
    </location>
</feature>
<dbReference type="InterPro" id="IPR050833">
    <property type="entry name" value="Poly_Biosynth_Transport"/>
</dbReference>
<name>A0A1G2A9P7_9BACT</name>
<organism evidence="7 8">
    <name type="scientific">Candidatus Jacksonbacteria bacterium RIFCSPLOWO2_02_FULL_44_20</name>
    <dbReference type="NCBI Taxonomy" id="1798460"/>
    <lineage>
        <taxon>Bacteria</taxon>
        <taxon>Candidatus Jacksoniibacteriota</taxon>
    </lineage>
</organism>
<evidence type="ECO:0000313" key="8">
    <source>
        <dbReference type="Proteomes" id="UP000178315"/>
    </source>
</evidence>